<evidence type="ECO:0000259" key="1">
    <source>
        <dbReference type="Pfam" id="PF13490"/>
    </source>
</evidence>
<dbReference type="Proteomes" id="UP000078287">
    <property type="component" value="Unassembled WGS sequence"/>
</dbReference>
<proteinExistence type="predicted"/>
<dbReference type="InterPro" id="IPR027383">
    <property type="entry name" value="Znf_put"/>
</dbReference>
<dbReference type="Gene3D" id="1.10.10.1320">
    <property type="entry name" value="Anti-sigma factor, zinc-finger domain"/>
    <property type="match status" value="1"/>
</dbReference>
<dbReference type="AlphaFoldDB" id="A0A178M8U7"/>
<sequence>MEEEQLSDGATHLSGSEIVAAADGEADEAIVDHLRHCELCRQRVAALRAMQQALRRRLYRALCPSTEQLADYCQGLLSPAQQALLAHHIASCPYCSAEVDLMLQRDPLIDRLLLSDLLNRRVLRYLR</sequence>
<organism evidence="2 3">
    <name type="scientific">Chloroflexus islandicus</name>
    <dbReference type="NCBI Taxonomy" id="1707952"/>
    <lineage>
        <taxon>Bacteria</taxon>
        <taxon>Bacillati</taxon>
        <taxon>Chloroflexota</taxon>
        <taxon>Chloroflexia</taxon>
        <taxon>Chloroflexales</taxon>
        <taxon>Chloroflexineae</taxon>
        <taxon>Chloroflexaceae</taxon>
        <taxon>Chloroflexus</taxon>
    </lineage>
</organism>
<dbReference type="InterPro" id="IPR041916">
    <property type="entry name" value="Anti_sigma_zinc_sf"/>
</dbReference>
<evidence type="ECO:0000313" key="2">
    <source>
        <dbReference type="EMBL" id="OAN45211.1"/>
    </source>
</evidence>
<accession>A0A178M8U7</accession>
<dbReference type="Pfam" id="PF13490">
    <property type="entry name" value="zf-HC2"/>
    <property type="match status" value="1"/>
</dbReference>
<comment type="caution">
    <text evidence="2">The sequence shown here is derived from an EMBL/GenBank/DDBJ whole genome shotgun (WGS) entry which is preliminary data.</text>
</comment>
<dbReference type="RefSeq" id="WP_066788074.1">
    <property type="nucleotide sequence ID" value="NZ_LWQS01000058.1"/>
</dbReference>
<keyword evidence="3" id="KW-1185">Reference proteome</keyword>
<evidence type="ECO:0000313" key="3">
    <source>
        <dbReference type="Proteomes" id="UP000078287"/>
    </source>
</evidence>
<dbReference type="EMBL" id="LWQS01000058">
    <property type="protein sequence ID" value="OAN45211.1"/>
    <property type="molecule type" value="Genomic_DNA"/>
</dbReference>
<reference evidence="2 3" key="1">
    <citation type="submission" date="2016-04" db="EMBL/GenBank/DDBJ databases">
        <title>Chloroflexus islandicus sp. nov., a thermophilic filamentous anoxygenic phototrophic bacterium from geyser Strokkur (Iceland).</title>
        <authorList>
            <person name="Gaisin V.A."/>
            <person name="Kalashnikov A.M."/>
            <person name="Sukhacheva M.V."/>
            <person name="Grouzdev D.S."/>
            <person name="Ivanov T.M."/>
            <person name="Kuznetsov B."/>
            <person name="Gorlenko V.M."/>
        </authorList>
    </citation>
    <scope>NUCLEOTIDE SEQUENCE [LARGE SCALE GENOMIC DNA]</scope>
    <source>
        <strain evidence="3">isl-2</strain>
    </source>
</reference>
<dbReference type="OrthoDB" id="160751at2"/>
<name>A0A178M8U7_9CHLR</name>
<protein>
    <recommendedName>
        <fullName evidence="1">Putative zinc-finger domain-containing protein</fullName>
    </recommendedName>
</protein>
<gene>
    <name evidence="2" type="ORF">A6A03_15505</name>
</gene>
<feature type="domain" description="Putative zinc-finger" evidence="1">
    <location>
        <begin position="67"/>
        <end position="95"/>
    </location>
</feature>